<dbReference type="AlphaFoldDB" id="A0A1H9TD27"/>
<proteinExistence type="predicted"/>
<evidence type="ECO:0000313" key="2">
    <source>
        <dbReference type="Proteomes" id="UP000199352"/>
    </source>
</evidence>
<keyword evidence="2" id="KW-1185">Reference proteome</keyword>
<dbReference type="STRING" id="402600.SAMN05216188_11842"/>
<protein>
    <submittedName>
        <fullName evidence="1">Uncharacterized protein</fullName>
    </submittedName>
</protein>
<dbReference type="Proteomes" id="UP000199352">
    <property type="component" value="Unassembled WGS sequence"/>
</dbReference>
<evidence type="ECO:0000313" key="1">
    <source>
        <dbReference type="EMBL" id="SER95028.1"/>
    </source>
</evidence>
<gene>
    <name evidence="1" type="ORF">SAMN05216188_11842</name>
</gene>
<organism evidence="1 2">
    <name type="scientific">Lentzea xinjiangensis</name>
    <dbReference type="NCBI Taxonomy" id="402600"/>
    <lineage>
        <taxon>Bacteria</taxon>
        <taxon>Bacillati</taxon>
        <taxon>Actinomycetota</taxon>
        <taxon>Actinomycetes</taxon>
        <taxon>Pseudonocardiales</taxon>
        <taxon>Pseudonocardiaceae</taxon>
        <taxon>Lentzea</taxon>
    </lineage>
</organism>
<accession>A0A1H9TD27</accession>
<dbReference type="EMBL" id="FOFR01000018">
    <property type="protein sequence ID" value="SER95028.1"/>
    <property type="molecule type" value="Genomic_DNA"/>
</dbReference>
<sequence>MTSVALLVGELYAKVTADTAGARGELEKFDQAGDKSAAKAAANARKIEASRKAEEDAAGKVRVAEAALNALRENAPTEKVVAAEERLAAARRAHDSQIQTTIRLEQEAVRLKQQEADATERAAEAVAAKGKKDEEAATKARARAVAEALATREAERGNRGALVFAGSLLGLGVAGGVAGTAVAAGLVGVPALLAGLAIATQRSSDDMVTAWSAAGSEIADGAEDITAPLRDELVLAADQVTAGFRRMRPELKAMSAEAGPSVTMLVDGVVKLATNALPGMRKSVQQSGQAVAGLNALMEHTGRGISDFFEEISEGAPAAGRSAGELGLMLETLLGFGGRIVALLANDFQGTFADARVLLDQTTGAAEGLAENGFPVLASTGSTLLGVLSSIMTVLGPMAPALGTIVGVLLSMRAGAAVFGAVGDVVGRAGDRMQTAGEKGGRAGGAMRGLGSALSFVGTYGAVAGAALIGLDAATDALFGSMDQLAGKLMAGGNAAAEARSKLQSNAEMVGFLERNTASWVGTVARTFIPTSQDVTQEIAKQRRAMTTLQRAQLDASAAAADHSFAVEKYGKDSEQASSASFFLALAQQRLKDSQYEAARATQTLVDRMQEQLSLSLLLAGNNLALRMSTTAYDQARKNLNDTLKSGTATELEIRAAKEQVESASLRVIEAAGKEASAHFANQGSVEAQTAALKAQQAKALELAATMEGPLPLALQTVIANMDNTSLSALGASRTIDGAGNAVIRLPNGKEVKISAADQASSVITGIHTKLDNLPSRKWIDVFINEIVTGSAPNQNPNNLPLPLPSPRADGGAFKANQLLKVGERGEELAVFPSDGFMFTASETRAIDQMMNRSQTAGPVAPPAGGEPYLAAGGSGRAPVHIENLHLHEIKSMPSKQWLRDVMHDIAEGVLA</sequence>
<reference evidence="2" key="1">
    <citation type="submission" date="2016-10" db="EMBL/GenBank/DDBJ databases">
        <authorList>
            <person name="Varghese N."/>
            <person name="Submissions S."/>
        </authorList>
    </citation>
    <scope>NUCLEOTIDE SEQUENCE [LARGE SCALE GENOMIC DNA]</scope>
    <source>
        <strain evidence="2">CGMCC 4.3525</strain>
    </source>
</reference>
<name>A0A1H9TD27_9PSEU</name>